<accession>A0A9Q0BHN6</accession>
<evidence type="ECO:0000313" key="4">
    <source>
        <dbReference type="EMBL" id="KAI6785737.1"/>
    </source>
</evidence>
<evidence type="ECO:0000313" key="5">
    <source>
        <dbReference type="Proteomes" id="UP001055219"/>
    </source>
</evidence>
<dbReference type="GO" id="GO:0003676">
    <property type="term" value="F:nucleic acid binding"/>
    <property type="evidence" value="ECO:0007669"/>
    <property type="project" value="InterPro"/>
</dbReference>
<proteinExistence type="predicted"/>
<feature type="region of interest" description="Disordered" evidence="2">
    <location>
        <begin position="20"/>
        <end position="55"/>
    </location>
</feature>
<reference evidence="4" key="1">
    <citation type="journal article" date="2021" name="J Fungi (Basel)">
        <title>Genomic and Metabolomic Analyses of the Marine Fungus Emericellopsis cladophorae: Insights into Saltwater Adaptability Mechanisms and Its Biosynthetic Potential.</title>
        <authorList>
            <person name="Goncalves M.F.M."/>
            <person name="Hilario S."/>
            <person name="Van de Peer Y."/>
            <person name="Esteves A.C."/>
            <person name="Alves A."/>
        </authorList>
    </citation>
    <scope>NUCLEOTIDE SEQUENCE</scope>
    <source>
        <strain evidence="4">MUM 19.33</strain>
    </source>
</reference>
<dbReference type="Proteomes" id="UP001055219">
    <property type="component" value="Unassembled WGS sequence"/>
</dbReference>
<dbReference type="InterPro" id="IPR001878">
    <property type="entry name" value="Znf_CCHC"/>
</dbReference>
<dbReference type="SMART" id="SM00343">
    <property type="entry name" value="ZnF_C2HC"/>
    <property type="match status" value="1"/>
</dbReference>
<comment type="caution">
    <text evidence="4">The sequence shown here is derived from an EMBL/GenBank/DDBJ whole genome shotgun (WGS) entry which is preliminary data.</text>
</comment>
<keyword evidence="1" id="KW-0863">Zinc-finger</keyword>
<feature type="domain" description="CCHC-type" evidence="3">
    <location>
        <begin position="242"/>
        <end position="257"/>
    </location>
</feature>
<dbReference type="GeneID" id="75832554"/>
<dbReference type="AlphaFoldDB" id="A0A9Q0BHN6"/>
<reference evidence="4" key="2">
    <citation type="submission" date="2022-07" db="EMBL/GenBank/DDBJ databases">
        <authorList>
            <person name="Goncalves M.F.M."/>
            <person name="Hilario S."/>
            <person name="Van De Peer Y."/>
            <person name="Esteves A.C."/>
            <person name="Alves A."/>
        </authorList>
    </citation>
    <scope>NUCLEOTIDE SEQUENCE</scope>
    <source>
        <strain evidence="4">MUM 19.33</strain>
    </source>
</reference>
<dbReference type="Pfam" id="PF00098">
    <property type="entry name" value="zf-CCHC"/>
    <property type="match status" value="1"/>
</dbReference>
<feature type="compositionally biased region" description="Basic and acidic residues" evidence="2">
    <location>
        <begin position="171"/>
        <end position="185"/>
    </location>
</feature>
<dbReference type="PROSITE" id="PS50158">
    <property type="entry name" value="ZF_CCHC"/>
    <property type="match status" value="1"/>
</dbReference>
<dbReference type="SUPFAM" id="SSF57756">
    <property type="entry name" value="Retrovirus zinc finger-like domains"/>
    <property type="match status" value="1"/>
</dbReference>
<keyword evidence="5" id="KW-1185">Reference proteome</keyword>
<organism evidence="4 5">
    <name type="scientific">Emericellopsis cladophorae</name>
    <dbReference type="NCBI Taxonomy" id="2686198"/>
    <lineage>
        <taxon>Eukaryota</taxon>
        <taxon>Fungi</taxon>
        <taxon>Dikarya</taxon>
        <taxon>Ascomycota</taxon>
        <taxon>Pezizomycotina</taxon>
        <taxon>Sordariomycetes</taxon>
        <taxon>Hypocreomycetidae</taxon>
        <taxon>Hypocreales</taxon>
        <taxon>Bionectriaceae</taxon>
        <taxon>Emericellopsis</taxon>
    </lineage>
</organism>
<evidence type="ECO:0000256" key="2">
    <source>
        <dbReference type="SAM" id="MobiDB-lite"/>
    </source>
</evidence>
<protein>
    <submittedName>
        <fullName evidence="4">Zinc knuckle</fullName>
    </submittedName>
</protein>
<keyword evidence="1" id="KW-0479">Metal-binding</keyword>
<evidence type="ECO:0000256" key="1">
    <source>
        <dbReference type="PROSITE-ProRule" id="PRU00047"/>
    </source>
</evidence>
<name>A0A9Q0BHN6_9HYPO</name>
<dbReference type="RefSeq" id="XP_051366593.1">
    <property type="nucleotide sequence ID" value="XM_051503520.1"/>
</dbReference>
<dbReference type="InterPro" id="IPR036875">
    <property type="entry name" value="Znf_CCHC_sf"/>
</dbReference>
<feature type="region of interest" description="Disordered" evidence="2">
    <location>
        <begin position="114"/>
        <end position="233"/>
    </location>
</feature>
<dbReference type="EMBL" id="JAGIXG020000001">
    <property type="protein sequence ID" value="KAI6785737.1"/>
    <property type="molecule type" value="Genomic_DNA"/>
</dbReference>
<sequence>MAPETPKTASSRLLNMKFMQRAAANSAASTPGSDSDAHSAKKRKHGHMSKNDAIDFKIDQASIKAAVDEREAKRQAAIAQHGGNDTQWVLDTSIAQPAQKSSALPRKIVYVGYGDIDTSDDEDQDTALAGRTSTYKKRANANKKDESQSNDQYTDDDEEEEEENGDDKDDDGSNRRGRAQRDGSHGKRARSKSSARPSAEAAKAKELRDKRRKKEVNINKLTSISSGGGVGGGSGSKSAMTCYKCQKTGHKAVDCSQIASNSQQVWQACSINNGGNDSGREESVGIGELELSSVLAKSEEGLDATWVDFHHSLPASSIAALKAGSIFARFSAIISEALLTFRRSSKTSRKILLLVHLS</sequence>
<keyword evidence="1" id="KW-0862">Zinc</keyword>
<feature type="compositionally biased region" description="Acidic residues" evidence="2">
    <location>
        <begin position="153"/>
        <end position="170"/>
    </location>
</feature>
<dbReference type="GO" id="GO:0008270">
    <property type="term" value="F:zinc ion binding"/>
    <property type="evidence" value="ECO:0007669"/>
    <property type="project" value="UniProtKB-KW"/>
</dbReference>
<dbReference type="OrthoDB" id="427960at2759"/>
<evidence type="ECO:0000259" key="3">
    <source>
        <dbReference type="PROSITE" id="PS50158"/>
    </source>
</evidence>
<gene>
    <name evidence="4" type="ORF">J7T54_006076</name>
</gene>